<comment type="caution">
    <text evidence="6">The sequence shown here is derived from an EMBL/GenBank/DDBJ whole genome shotgun (WGS) entry which is preliminary data.</text>
</comment>
<comment type="similarity">
    <text evidence="1">Belongs to the Gfa family.</text>
</comment>
<dbReference type="InterPro" id="IPR052355">
    <property type="entry name" value="CENP-V-like"/>
</dbReference>
<sequence length="180" mass="19560">MEKQVPDNRPTHQAACHCGTVRFTVKLTDDLRTARRCNCSPCRLRGAVAASANLNGLAVLQGADALTLYQFNTGVAKHYFCAKCGIYPFHQRRSSPHEYGINVACIEGMSPFDFEEVPVNEGQTHPKDRPSGGSVIAGWVRYESNADTSSRTSACRRTAKKNSDTASRSAASPGRAERPA</sequence>
<dbReference type="Proteomes" id="UP000559809">
    <property type="component" value="Unassembled WGS sequence"/>
</dbReference>
<keyword evidence="2" id="KW-0479">Metal-binding</keyword>
<dbReference type="Gene3D" id="2.170.150.70">
    <property type="match status" value="1"/>
</dbReference>
<dbReference type="PROSITE" id="PS51891">
    <property type="entry name" value="CENP_V_GFA"/>
    <property type="match status" value="1"/>
</dbReference>
<evidence type="ECO:0000313" key="6">
    <source>
        <dbReference type="EMBL" id="NYT51901.1"/>
    </source>
</evidence>
<accession>A0A853GBG3</accession>
<evidence type="ECO:0000259" key="5">
    <source>
        <dbReference type="PROSITE" id="PS51891"/>
    </source>
</evidence>
<dbReference type="SUPFAM" id="SSF51316">
    <property type="entry name" value="Mss4-like"/>
    <property type="match status" value="1"/>
</dbReference>
<organism evidence="6 7">
    <name type="scientific">Parapusillimonas granuli</name>
    <dbReference type="NCBI Taxonomy" id="380911"/>
    <lineage>
        <taxon>Bacteria</taxon>
        <taxon>Pseudomonadati</taxon>
        <taxon>Pseudomonadota</taxon>
        <taxon>Betaproteobacteria</taxon>
        <taxon>Burkholderiales</taxon>
        <taxon>Alcaligenaceae</taxon>
        <taxon>Parapusillimonas</taxon>
    </lineage>
</organism>
<feature type="region of interest" description="Disordered" evidence="4">
    <location>
        <begin position="145"/>
        <end position="180"/>
    </location>
</feature>
<dbReference type="GO" id="GO:0016846">
    <property type="term" value="F:carbon-sulfur lyase activity"/>
    <property type="evidence" value="ECO:0007669"/>
    <property type="project" value="InterPro"/>
</dbReference>
<name>A0A853GBG3_9BURK</name>
<gene>
    <name evidence="6" type="ORF">H0A72_21555</name>
</gene>
<dbReference type="PANTHER" id="PTHR28620">
    <property type="entry name" value="CENTROMERE PROTEIN V"/>
    <property type="match status" value="1"/>
</dbReference>
<feature type="compositionally biased region" description="Polar residues" evidence="4">
    <location>
        <begin position="145"/>
        <end position="155"/>
    </location>
</feature>
<dbReference type="EMBL" id="JACCEM010000019">
    <property type="protein sequence ID" value="NYT51901.1"/>
    <property type="molecule type" value="Genomic_DNA"/>
</dbReference>
<dbReference type="GO" id="GO:0046872">
    <property type="term" value="F:metal ion binding"/>
    <property type="evidence" value="ECO:0007669"/>
    <property type="project" value="UniProtKB-KW"/>
</dbReference>
<keyword evidence="3" id="KW-0862">Zinc</keyword>
<feature type="domain" description="CENP-V/GFA" evidence="5">
    <location>
        <begin position="12"/>
        <end position="128"/>
    </location>
</feature>
<dbReference type="InterPro" id="IPR011057">
    <property type="entry name" value="Mss4-like_sf"/>
</dbReference>
<dbReference type="PANTHER" id="PTHR28620:SF1">
    <property type="entry name" value="CENP-V_GFA DOMAIN-CONTAINING PROTEIN"/>
    <property type="match status" value="1"/>
</dbReference>
<dbReference type="InterPro" id="IPR006913">
    <property type="entry name" value="CENP-V/GFA"/>
</dbReference>
<evidence type="ECO:0000256" key="2">
    <source>
        <dbReference type="ARBA" id="ARBA00022723"/>
    </source>
</evidence>
<keyword evidence="7" id="KW-1185">Reference proteome</keyword>
<dbReference type="Pfam" id="PF04828">
    <property type="entry name" value="GFA"/>
    <property type="match status" value="1"/>
</dbReference>
<dbReference type="RefSeq" id="WP_180158574.1">
    <property type="nucleotide sequence ID" value="NZ_JACCEM010000019.1"/>
</dbReference>
<evidence type="ECO:0000256" key="1">
    <source>
        <dbReference type="ARBA" id="ARBA00005495"/>
    </source>
</evidence>
<proteinExistence type="inferred from homology"/>
<evidence type="ECO:0000313" key="7">
    <source>
        <dbReference type="Proteomes" id="UP000559809"/>
    </source>
</evidence>
<evidence type="ECO:0000256" key="3">
    <source>
        <dbReference type="ARBA" id="ARBA00022833"/>
    </source>
</evidence>
<evidence type="ECO:0000256" key="4">
    <source>
        <dbReference type="SAM" id="MobiDB-lite"/>
    </source>
</evidence>
<reference evidence="6 7" key="1">
    <citation type="submission" date="2020-07" db="EMBL/GenBank/DDBJ databases">
        <title>Taxonomic revisions and descriptions of new bacterial species based on genomic comparisons in the high-G+C-content subgroup of the family Alcaligenaceae.</title>
        <authorList>
            <person name="Szabo A."/>
            <person name="Felfoldi T."/>
        </authorList>
    </citation>
    <scope>NUCLEOTIDE SEQUENCE [LARGE SCALE GENOMIC DNA]</scope>
    <source>
        <strain evidence="6 7">LMG 24012</strain>
    </source>
</reference>
<protein>
    <submittedName>
        <fullName evidence="6">GFA family protein</fullName>
    </submittedName>
</protein>
<dbReference type="AlphaFoldDB" id="A0A853GBG3"/>